<accession>M1DM89</accession>
<reference evidence="1" key="2">
    <citation type="submission" date="2015-06" db="UniProtKB">
        <authorList>
            <consortium name="EnsemblPlants"/>
        </authorList>
    </citation>
    <scope>IDENTIFICATION</scope>
    <source>
        <strain evidence="1">DM1-3 516 R44</strain>
    </source>
</reference>
<dbReference type="InParanoid" id="M1DM89"/>
<sequence length="95" mass="10917">MQNGIFSRSLVDNRRDESFWRAETSSPNHLAVHLVSLPRLWYRALYVEVSVSFGEKHKVGKSTWRLSESLLIRLSSAPLTHFYTVTFGGDPFVHP</sequence>
<proteinExistence type="predicted"/>
<dbReference type="Gramene" id="PGSC0003DMT400091278">
    <property type="protein sequence ID" value="PGSC0003DMT400091278"/>
    <property type="gene ID" value="PGSC0003DMG400040849"/>
</dbReference>
<dbReference type="AlphaFoldDB" id="M1DM89"/>
<reference evidence="2" key="1">
    <citation type="journal article" date="2011" name="Nature">
        <title>Genome sequence and analysis of the tuber crop potato.</title>
        <authorList>
            <consortium name="The Potato Genome Sequencing Consortium"/>
        </authorList>
    </citation>
    <scope>NUCLEOTIDE SEQUENCE [LARGE SCALE GENOMIC DNA]</scope>
    <source>
        <strain evidence="2">cv. DM1-3 516 R44</strain>
    </source>
</reference>
<dbReference type="Proteomes" id="UP000011115">
    <property type="component" value="Unassembled WGS sequence"/>
</dbReference>
<evidence type="ECO:0000313" key="1">
    <source>
        <dbReference type="EnsemblPlants" id="PGSC0003DMT400091278"/>
    </source>
</evidence>
<dbReference type="PaxDb" id="4113-PGSC0003DMT400091278"/>
<protein>
    <submittedName>
        <fullName evidence="1">Uncharacterized protein</fullName>
    </submittedName>
</protein>
<keyword evidence="2" id="KW-1185">Reference proteome</keyword>
<evidence type="ECO:0000313" key="2">
    <source>
        <dbReference type="Proteomes" id="UP000011115"/>
    </source>
</evidence>
<name>M1DM89_SOLTU</name>
<dbReference type="HOGENOM" id="CLU_2376906_0_0_1"/>
<organism evidence="1 2">
    <name type="scientific">Solanum tuberosum</name>
    <name type="common">Potato</name>
    <dbReference type="NCBI Taxonomy" id="4113"/>
    <lineage>
        <taxon>Eukaryota</taxon>
        <taxon>Viridiplantae</taxon>
        <taxon>Streptophyta</taxon>
        <taxon>Embryophyta</taxon>
        <taxon>Tracheophyta</taxon>
        <taxon>Spermatophyta</taxon>
        <taxon>Magnoliopsida</taxon>
        <taxon>eudicotyledons</taxon>
        <taxon>Gunneridae</taxon>
        <taxon>Pentapetalae</taxon>
        <taxon>asterids</taxon>
        <taxon>lamiids</taxon>
        <taxon>Solanales</taxon>
        <taxon>Solanaceae</taxon>
        <taxon>Solanoideae</taxon>
        <taxon>Solaneae</taxon>
        <taxon>Solanum</taxon>
    </lineage>
</organism>
<dbReference type="EnsemblPlants" id="PGSC0003DMT400091278">
    <property type="protein sequence ID" value="PGSC0003DMT400091278"/>
    <property type="gene ID" value="PGSC0003DMG400040849"/>
</dbReference>